<dbReference type="CDD" id="cd08066">
    <property type="entry name" value="MPN_AMSH_like"/>
    <property type="match status" value="1"/>
</dbReference>
<evidence type="ECO:0000313" key="12">
    <source>
        <dbReference type="Proteomes" id="UP000274822"/>
    </source>
</evidence>
<accession>A0A433Q5Y9</accession>
<gene>
    <name evidence="11" type="ORF">BC938DRAFT_472505</name>
</gene>
<evidence type="ECO:0000256" key="8">
    <source>
        <dbReference type="ARBA" id="ARBA00023049"/>
    </source>
</evidence>
<dbReference type="InterPro" id="IPR044098">
    <property type="entry name" value="STAMBP/STALP-like_MPN"/>
</dbReference>
<dbReference type="Pfam" id="PF01398">
    <property type="entry name" value="JAB"/>
    <property type="match status" value="1"/>
</dbReference>
<comment type="similarity">
    <text evidence="2">Belongs to the peptidase M67C family.</text>
</comment>
<evidence type="ECO:0000256" key="6">
    <source>
        <dbReference type="ARBA" id="ARBA00022801"/>
    </source>
</evidence>
<dbReference type="PANTHER" id="PTHR12947">
    <property type="entry name" value="AMSH-LIKE PROTEASE"/>
    <property type="match status" value="1"/>
</dbReference>
<evidence type="ECO:0000313" key="11">
    <source>
        <dbReference type="EMBL" id="RUS25191.1"/>
    </source>
</evidence>
<feature type="non-terminal residue" evidence="11">
    <location>
        <position position="1"/>
    </location>
</feature>
<dbReference type="GO" id="GO:0005768">
    <property type="term" value="C:endosome"/>
    <property type="evidence" value="ECO:0007669"/>
    <property type="project" value="TreeGrafter"/>
</dbReference>
<feature type="domain" description="MPN" evidence="10">
    <location>
        <begin position="138"/>
        <end position="272"/>
    </location>
</feature>
<dbReference type="InterPro" id="IPR000555">
    <property type="entry name" value="JAMM/MPN+_dom"/>
</dbReference>
<dbReference type="GO" id="GO:0006508">
    <property type="term" value="P:proteolysis"/>
    <property type="evidence" value="ECO:0007669"/>
    <property type="project" value="UniProtKB-KW"/>
</dbReference>
<feature type="region of interest" description="Disordered" evidence="9">
    <location>
        <begin position="1"/>
        <end position="84"/>
    </location>
</feature>
<organism evidence="11 12">
    <name type="scientific">Jimgerdemannia flammicorona</name>
    <dbReference type="NCBI Taxonomy" id="994334"/>
    <lineage>
        <taxon>Eukaryota</taxon>
        <taxon>Fungi</taxon>
        <taxon>Fungi incertae sedis</taxon>
        <taxon>Mucoromycota</taxon>
        <taxon>Mucoromycotina</taxon>
        <taxon>Endogonomycetes</taxon>
        <taxon>Endogonales</taxon>
        <taxon>Endogonaceae</taxon>
        <taxon>Jimgerdemannia</taxon>
    </lineage>
</organism>
<dbReference type="GO" id="GO:0061578">
    <property type="term" value="F:K63-linked deubiquitinase activity"/>
    <property type="evidence" value="ECO:0007669"/>
    <property type="project" value="InterPro"/>
</dbReference>
<dbReference type="PANTHER" id="PTHR12947:SF13">
    <property type="entry name" value="FI19924P1"/>
    <property type="match status" value="1"/>
</dbReference>
<dbReference type="GO" id="GO:0046872">
    <property type="term" value="F:metal ion binding"/>
    <property type="evidence" value="ECO:0007669"/>
    <property type="project" value="UniProtKB-KW"/>
</dbReference>
<evidence type="ECO:0000259" key="10">
    <source>
        <dbReference type="PROSITE" id="PS50249"/>
    </source>
</evidence>
<feature type="compositionally biased region" description="Pro residues" evidence="9">
    <location>
        <begin position="10"/>
        <end position="82"/>
    </location>
</feature>
<keyword evidence="7" id="KW-0862">Zinc</keyword>
<dbReference type="InterPro" id="IPR037518">
    <property type="entry name" value="MPN"/>
</dbReference>
<dbReference type="Proteomes" id="UP000274822">
    <property type="component" value="Unassembled WGS sequence"/>
</dbReference>
<protein>
    <recommendedName>
        <fullName evidence="10">MPN domain-containing protein</fullName>
    </recommendedName>
</protein>
<sequence length="351" mass="38879">FAYSPTHPSSLPPKPVPPHPASSPPSLPPKPVPPHPPSSPPSLPPKPVPPYPASPPLPPKLPPSPYESRPPPPVPHQAPTLPPKLHKADAHLDEYRPAAVVPALPPKVPYQEDATVPEAWTEKILSEATTEAGEPLRTINVPLSLLDKFLDMAASNTRKNLETCAILSGTLVRIHCLKHNAFTVTTLIVPKQVATSDTCSTTNEEELFDYQDQHDLMTLGWIHTHPTQTCFMSSVDLHTHCSYQLMLPEAIAIVCAPKHDPKYVLLPLSVHEPQRFDDDRNPEASLTDPFHLFSYGIFRLTDPPGLQIIVNCRERPSFHPHPADEPLYTDAMDLGHVRLSQMDYKVVDMRK</sequence>
<keyword evidence="12" id="KW-1185">Reference proteome</keyword>
<dbReference type="PROSITE" id="PS50249">
    <property type="entry name" value="MPN"/>
    <property type="match status" value="1"/>
</dbReference>
<keyword evidence="5" id="KW-0833">Ubl conjugation pathway</keyword>
<dbReference type="SMART" id="SM00232">
    <property type="entry name" value="JAB_MPN"/>
    <property type="match status" value="1"/>
</dbReference>
<evidence type="ECO:0000256" key="7">
    <source>
        <dbReference type="ARBA" id="ARBA00022833"/>
    </source>
</evidence>
<dbReference type="SUPFAM" id="SSF102712">
    <property type="entry name" value="JAB1/MPN domain"/>
    <property type="match status" value="1"/>
</dbReference>
<comment type="cofactor">
    <cofactor evidence="1">
        <name>Zn(2+)</name>
        <dbReference type="ChEBI" id="CHEBI:29105"/>
    </cofactor>
</comment>
<dbReference type="PRINTS" id="PR01217">
    <property type="entry name" value="PRICHEXTENSN"/>
</dbReference>
<dbReference type="EMBL" id="RBNJ01013683">
    <property type="protein sequence ID" value="RUS25191.1"/>
    <property type="molecule type" value="Genomic_DNA"/>
</dbReference>
<name>A0A433Q5Y9_9FUNG</name>
<dbReference type="Gene3D" id="3.40.140.10">
    <property type="entry name" value="Cytidine Deaminase, domain 2"/>
    <property type="match status" value="1"/>
</dbReference>
<evidence type="ECO:0000256" key="5">
    <source>
        <dbReference type="ARBA" id="ARBA00022786"/>
    </source>
</evidence>
<evidence type="ECO:0000256" key="1">
    <source>
        <dbReference type="ARBA" id="ARBA00001947"/>
    </source>
</evidence>
<evidence type="ECO:0000256" key="9">
    <source>
        <dbReference type="SAM" id="MobiDB-lite"/>
    </source>
</evidence>
<comment type="caution">
    <text evidence="11">The sequence shown here is derived from an EMBL/GenBank/DDBJ whole genome shotgun (WGS) entry which is preliminary data.</text>
</comment>
<dbReference type="GO" id="GO:0140492">
    <property type="term" value="F:metal-dependent deubiquitinase activity"/>
    <property type="evidence" value="ECO:0007669"/>
    <property type="project" value="InterPro"/>
</dbReference>
<dbReference type="AlphaFoldDB" id="A0A433Q5Y9"/>
<keyword evidence="4" id="KW-0479">Metal-binding</keyword>
<evidence type="ECO:0000256" key="2">
    <source>
        <dbReference type="ARBA" id="ARBA00010981"/>
    </source>
</evidence>
<keyword evidence="6" id="KW-0378">Hydrolase</keyword>
<evidence type="ECO:0000256" key="3">
    <source>
        <dbReference type="ARBA" id="ARBA00022670"/>
    </source>
</evidence>
<dbReference type="GO" id="GO:0070536">
    <property type="term" value="P:protein K63-linked deubiquitination"/>
    <property type="evidence" value="ECO:0007669"/>
    <property type="project" value="InterPro"/>
</dbReference>
<keyword evidence="3" id="KW-0645">Protease</keyword>
<evidence type="ECO:0000256" key="4">
    <source>
        <dbReference type="ARBA" id="ARBA00022723"/>
    </source>
</evidence>
<reference evidence="11 12" key="1">
    <citation type="journal article" date="2018" name="New Phytol.">
        <title>Phylogenomics of Endogonaceae and evolution of mycorrhizas within Mucoromycota.</title>
        <authorList>
            <person name="Chang Y."/>
            <person name="Desiro A."/>
            <person name="Na H."/>
            <person name="Sandor L."/>
            <person name="Lipzen A."/>
            <person name="Clum A."/>
            <person name="Barry K."/>
            <person name="Grigoriev I.V."/>
            <person name="Martin F.M."/>
            <person name="Stajich J.E."/>
            <person name="Smith M.E."/>
            <person name="Bonito G."/>
            <person name="Spatafora J.W."/>
        </authorList>
    </citation>
    <scope>NUCLEOTIDE SEQUENCE [LARGE SCALE GENOMIC DNA]</scope>
    <source>
        <strain evidence="11 12">AD002</strain>
    </source>
</reference>
<keyword evidence="8" id="KW-0482">Metalloprotease</keyword>
<dbReference type="GO" id="GO:0016020">
    <property type="term" value="C:membrane"/>
    <property type="evidence" value="ECO:0007669"/>
    <property type="project" value="TreeGrafter"/>
</dbReference>
<proteinExistence type="inferred from homology"/>